<accession>A0A212RKJ1</accession>
<keyword evidence="1" id="KW-0560">Oxidoreductase</keyword>
<dbReference type="Gene3D" id="3.50.50.60">
    <property type="entry name" value="FAD/NAD(P)-binding domain"/>
    <property type="match status" value="2"/>
</dbReference>
<reference evidence="2 3" key="1">
    <citation type="submission" date="2017-06" db="EMBL/GenBank/DDBJ databases">
        <authorList>
            <person name="Kim H.J."/>
            <person name="Triplett B.A."/>
        </authorList>
    </citation>
    <scope>NUCLEOTIDE SEQUENCE [LARGE SCALE GENOMIC DNA]</scope>
    <source>
        <strain evidence="2 3">B29T1</strain>
    </source>
</reference>
<dbReference type="Proteomes" id="UP000197065">
    <property type="component" value="Unassembled WGS sequence"/>
</dbReference>
<dbReference type="NCBIfam" id="TIGR04046">
    <property type="entry name" value="MSMEG_0569_nitr"/>
    <property type="match status" value="1"/>
</dbReference>
<evidence type="ECO:0000313" key="2">
    <source>
        <dbReference type="EMBL" id="SNB72994.1"/>
    </source>
</evidence>
<name>A0A212RKJ1_9PROT</name>
<dbReference type="PANTHER" id="PTHR43539:SF78">
    <property type="entry name" value="FLAVIN-CONTAINING MONOOXYGENASE"/>
    <property type="match status" value="1"/>
</dbReference>
<dbReference type="RefSeq" id="WP_088562120.1">
    <property type="nucleotide sequence ID" value="NZ_FYEH01000010.1"/>
</dbReference>
<dbReference type="Pfam" id="PF13738">
    <property type="entry name" value="Pyr_redox_3"/>
    <property type="match status" value="1"/>
</dbReference>
<protein>
    <submittedName>
        <fullName evidence="2">Putative flavoprotein involved in K+ transport</fullName>
    </submittedName>
</protein>
<dbReference type="GO" id="GO:0004497">
    <property type="term" value="F:monooxygenase activity"/>
    <property type="evidence" value="ECO:0007669"/>
    <property type="project" value="TreeGrafter"/>
</dbReference>
<sequence>MEKAATPPHYPVIVIGGGQAGLSVSHYLMQQGIAHLVIEKRETGHAWANERWDSFCLVTPNWQCQLPDFPYPGPDPDGFMLRDEIVAYVQAYRDKVHPPLLEHTAVTALTRQPDGPFELATERGPFTADAVVVAISGYHLPVIPRIAERLPRSIHQLHSRDYKNPDALPEGAVLVVGSGQSGCQIAEDLHLAGRKVYLCVGRAPKSPRRYRGRDAIAWLHDMGYYDVPVEQHPLKEGVRKNANHYLTGRDGGREIDLRRFATEGMELYGRLLEIDGSSLRLGTDLKANLDAADKVAEGIKSVIDKHIAEKGIDAPSEPPYRPVWQPTIERDALDLEEAGINSVVWATGFRSDFSFVRLPVFDGTGYPTHRRGMSAMPGLAFIGLPWLHSWGSGRFAGIARDAGFIVEQLAAWLATGASSRQGRTLNGAGAAHV</sequence>
<dbReference type="PRINTS" id="PR00411">
    <property type="entry name" value="PNDRDTASEI"/>
</dbReference>
<proteinExistence type="predicted"/>
<dbReference type="SUPFAM" id="SSF51905">
    <property type="entry name" value="FAD/NAD(P)-binding domain"/>
    <property type="match status" value="1"/>
</dbReference>
<dbReference type="GO" id="GO:0050660">
    <property type="term" value="F:flavin adenine dinucleotide binding"/>
    <property type="evidence" value="ECO:0007669"/>
    <property type="project" value="TreeGrafter"/>
</dbReference>
<dbReference type="PANTHER" id="PTHR43539">
    <property type="entry name" value="FLAVIN-BINDING MONOOXYGENASE-LIKE PROTEIN (AFU_ORTHOLOGUE AFUA_4G09220)"/>
    <property type="match status" value="1"/>
</dbReference>
<dbReference type="AlphaFoldDB" id="A0A212RKJ1"/>
<organism evidence="2 3">
    <name type="scientific">Arboricoccus pini</name>
    <dbReference type="NCBI Taxonomy" id="1963835"/>
    <lineage>
        <taxon>Bacteria</taxon>
        <taxon>Pseudomonadati</taxon>
        <taxon>Pseudomonadota</taxon>
        <taxon>Alphaproteobacteria</taxon>
        <taxon>Geminicoccales</taxon>
        <taxon>Geminicoccaceae</taxon>
        <taxon>Arboricoccus</taxon>
    </lineage>
</organism>
<dbReference type="InterPro" id="IPR024000">
    <property type="entry name" value="CHP04046_FMN-dependent"/>
</dbReference>
<keyword evidence="3" id="KW-1185">Reference proteome</keyword>
<dbReference type="InterPro" id="IPR050982">
    <property type="entry name" value="Auxin_biosynth/cation_transpt"/>
</dbReference>
<evidence type="ECO:0000313" key="3">
    <source>
        <dbReference type="Proteomes" id="UP000197065"/>
    </source>
</evidence>
<dbReference type="OrthoDB" id="9773233at2"/>
<evidence type="ECO:0000256" key="1">
    <source>
        <dbReference type="ARBA" id="ARBA00023002"/>
    </source>
</evidence>
<gene>
    <name evidence="2" type="ORF">SAMN07250955_11036</name>
</gene>
<dbReference type="InterPro" id="IPR036188">
    <property type="entry name" value="FAD/NAD-bd_sf"/>
</dbReference>
<dbReference type="PRINTS" id="PR00368">
    <property type="entry name" value="FADPNR"/>
</dbReference>
<dbReference type="EMBL" id="FYEH01000010">
    <property type="protein sequence ID" value="SNB72994.1"/>
    <property type="molecule type" value="Genomic_DNA"/>
</dbReference>